<name>A0ABQ6M798_9STRA</name>
<evidence type="ECO:0000313" key="5">
    <source>
        <dbReference type="Proteomes" id="UP001165060"/>
    </source>
</evidence>
<dbReference type="InterPro" id="IPR001650">
    <property type="entry name" value="Helicase_C-like"/>
</dbReference>
<reference evidence="4 5" key="1">
    <citation type="journal article" date="2023" name="Commun. Biol.">
        <title>Genome analysis of Parmales, the sister group of diatoms, reveals the evolutionary specialization of diatoms from phago-mixotrophs to photoautotrophs.</title>
        <authorList>
            <person name="Ban H."/>
            <person name="Sato S."/>
            <person name="Yoshikawa S."/>
            <person name="Yamada K."/>
            <person name="Nakamura Y."/>
            <person name="Ichinomiya M."/>
            <person name="Sato N."/>
            <person name="Blanc-Mathieu R."/>
            <person name="Endo H."/>
            <person name="Kuwata A."/>
            <person name="Ogata H."/>
        </authorList>
    </citation>
    <scope>NUCLEOTIDE SEQUENCE [LARGE SCALE GENOMIC DNA]</scope>
</reference>
<feature type="non-terminal residue" evidence="4">
    <location>
        <position position="1"/>
    </location>
</feature>
<keyword evidence="1" id="KW-0378">Hydrolase</keyword>
<dbReference type="SUPFAM" id="SSF52540">
    <property type="entry name" value="P-loop containing nucleoside triphosphate hydrolases"/>
    <property type="match status" value="1"/>
</dbReference>
<dbReference type="Gene3D" id="3.40.50.300">
    <property type="entry name" value="P-loop containing nucleotide triphosphate hydrolases"/>
    <property type="match status" value="1"/>
</dbReference>
<dbReference type="EMBL" id="BRYB01003805">
    <property type="protein sequence ID" value="GMI20959.1"/>
    <property type="molecule type" value="Genomic_DNA"/>
</dbReference>
<dbReference type="InterPro" id="IPR027417">
    <property type="entry name" value="P-loop_NTPase"/>
</dbReference>
<feature type="region of interest" description="Disordered" evidence="2">
    <location>
        <begin position="153"/>
        <end position="197"/>
    </location>
</feature>
<organism evidence="4 5">
    <name type="scientific">Tetraparma gracilis</name>
    <dbReference type="NCBI Taxonomy" id="2962635"/>
    <lineage>
        <taxon>Eukaryota</taxon>
        <taxon>Sar</taxon>
        <taxon>Stramenopiles</taxon>
        <taxon>Ochrophyta</taxon>
        <taxon>Bolidophyceae</taxon>
        <taxon>Parmales</taxon>
        <taxon>Triparmaceae</taxon>
        <taxon>Tetraparma</taxon>
    </lineage>
</organism>
<feature type="compositionally biased region" description="Acidic residues" evidence="2">
    <location>
        <begin position="159"/>
        <end position="174"/>
    </location>
</feature>
<dbReference type="CDD" id="cd18793">
    <property type="entry name" value="SF2_C_SNF"/>
    <property type="match status" value="1"/>
</dbReference>
<evidence type="ECO:0000256" key="1">
    <source>
        <dbReference type="ARBA" id="ARBA00022801"/>
    </source>
</evidence>
<keyword evidence="5" id="KW-1185">Reference proteome</keyword>
<comment type="caution">
    <text evidence="4">The sequence shown here is derived from an EMBL/GenBank/DDBJ whole genome shotgun (WGS) entry which is preliminary data.</text>
</comment>
<dbReference type="PANTHER" id="PTHR45766">
    <property type="entry name" value="DNA ANNEALING HELICASE AND ENDONUCLEASE ZRANB3 FAMILY MEMBER"/>
    <property type="match status" value="1"/>
</dbReference>
<feature type="domain" description="Helicase C-terminal" evidence="3">
    <location>
        <begin position="1"/>
        <end position="59"/>
    </location>
</feature>
<evidence type="ECO:0000259" key="3">
    <source>
        <dbReference type="Pfam" id="PF00271"/>
    </source>
</evidence>
<gene>
    <name evidence="4" type="ORF">TeGR_g3934</name>
</gene>
<evidence type="ECO:0000256" key="2">
    <source>
        <dbReference type="SAM" id="MobiDB-lite"/>
    </source>
</evidence>
<proteinExistence type="predicted"/>
<protein>
    <recommendedName>
        <fullName evidence="3">Helicase C-terminal domain-containing protein</fullName>
    </recommendedName>
</protein>
<evidence type="ECO:0000313" key="4">
    <source>
        <dbReference type="EMBL" id="GMI20959.1"/>
    </source>
</evidence>
<sequence length="197" mass="21178">RQELVTQFQQDPEIKVAFLSITAAGVAITLTAAHHVLFAELFWAPAQLHQAEDRAHRIGQNHTVRIKYLLAKDTLDDCLWGLTKAKFTQIGEFVEGADNALIQIDGDRKAGKPAYFWTKEAADGMKRGRAGAGAGDQVARGVVGLFGALGEKGARAEGGEEDAEDREADEDASEEVALGLGGMPPLIFESDDDDDDA</sequence>
<dbReference type="PANTHER" id="PTHR45766:SF6">
    <property type="entry name" value="SWI_SNF-RELATED MATRIX-ASSOCIATED ACTIN-DEPENDENT REGULATOR OF CHROMATIN SUBFAMILY A-LIKE PROTEIN 1"/>
    <property type="match status" value="1"/>
</dbReference>
<dbReference type="Proteomes" id="UP001165060">
    <property type="component" value="Unassembled WGS sequence"/>
</dbReference>
<dbReference type="InterPro" id="IPR049730">
    <property type="entry name" value="SNF2/RAD54-like_C"/>
</dbReference>
<accession>A0ABQ6M798</accession>
<dbReference type="Pfam" id="PF00271">
    <property type="entry name" value="Helicase_C"/>
    <property type="match status" value="1"/>
</dbReference>